<dbReference type="AlphaFoldDB" id="A0A9N7VQ22"/>
<proteinExistence type="predicted"/>
<name>A0A9N7VQ22_PLEPL</name>
<dbReference type="EMBL" id="CADEAL010004123">
    <property type="protein sequence ID" value="CAB1452291.1"/>
    <property type="molecule type" value="Genomic_DNA"/>
</dbReference>
<sequence length="100" mass="12701">MCPRPRGRARKLEQSAGQGPKLRRRKRRKRRRRRRRRKRRRRKKKRRRRRMDEKIFQVRKKIRICNGNEKSFAQFSGKIKKRPHLRLRLIQIWNQRAKHS</sequence>
<organism evidence="2 3">
    <name type="scientific">Pleuronectes platessa</name>
    <name type="common">European plaice</name>
    <dbReference type="NCBI Taxonomy" id="8262"/>
    <lineage>
        <taxon>Eukaryota</taxon>
        <taxon>Metazoa</taxon>
        <taxon>Chordata</taxon>
        <taxon>Craniata</taxon>
        <taxon>Vertebrata</taxon>
        <taxon>Euteleostomi</taxon>
        <taxon>Actinopterygii</taxon>
        <taxon>Neopterygii</taxon>
        <taxon>Teleostei</taxon>
        <taxon>Neoteleostei</taxon>
        <taxon>Acanthomorphata</taxon>
        <taxon>Carangaria</taxon>
        <taxon>Pleuronectiformes</taxon>
        <taxon>Pleuronectoidei</taxon>
        <taxon>Pleuronectidae</taxon>
        <taxon>Pleuronectes</taxon>
    </lineage>
</organism>
<reference evidence="2" key="1">
    <citation type="submission" date="2020-03" db="EMBL/GenBank/DDBJ databases">
        <authorList>
            <person name="Weist P."/>
        </authorList>
    </citation>
    <scope>NUCLEOTIDE SEQUENCE</scope>
</reference>
<dbReference type="Proteomes" id="UP001153269">
    <property type="component" value="Unassembled WGS sequence"/>
</dbReference>
<gene>
    <name evidence="2" type="ORF">PLEPLA_LOCUS40031</name>
</gene>
<feature type="compositionally biased region" description="Basic residues" evidence="1">
    <location>
        <begin position="21"/>
        <end position="49"/>
    </location>
</feature>
<evidence type="ECO:0000313" key="2">
    <source>
        <dbReference type="EMBL" id="CAB1452291.1"/>
    </source>
</evidence>
<keyword evidence="3" id="KW-1185">Reference proteome</keyword>
<evidence type="ECO:0000313" key="3">
    <source>
        <dbReference type="Proteomes" id="UP001153269"/>
    </source>
</evidence>
<evidence type="ECO:0000256" key="1">
    <source>
        <dbReference type="SAM" id="MobiDB-lite"/>
    </source>
</evidence>
<comment type="caution">
    <text evidence="2">The sequence shown here is derived from an EMBL/GenBank/DDBJ whole genome shotgun (WGS) entry which is preliminary data.</text>
</comment>
<accession>A0A9N7VQ22</accession>
<feature type="region of interest" description="Disordered" evidence="1">
    <location>
        <begin position="1"/>
        <end position="53"/>
    </location>
</feature>
<protein>
    <submittedName>
        <fullName evidence="2">Uncharacterized protein</fullName>
    </submittedName>
</protein>